<evidence type="ECO:0008006" key="4">
    <source>
        <dbReference type="Google" id="ProtNLM"/>
    </source>
</evidence>
<dbReference type="EMBL" id="CAKMRJ010002223">
    <property type="protein sequence ID" value="CAH1426737.1"/>
    <property type="molecule type" value="Genomic_DNA"/>
</dbReference>
<evidence type="ECO:0000313" key="3">
    <source>
        <dbReference type="Proteomes" id="UP001157418"/>
    </source>
</evidence>
<organism evidence="2 3">
    <name type="scientific">Lactuca virosa</name>
    <dbReference type="NCBI Taxonomy" id="75947"/>
    <lineage>
        <taxon>Eukaryota</taxon>
        <taxon>Viridiplantae</taxon>
        <taxon>Streptophyta</taxon>
        <taxon>Embryophyta</taxon>
        <taxon>Tracheophyta</taxon>
        <taxon>Spermatophyta</taxon>
        <taxon>Magnoliopsida</taxon>
        <taxon>eudicotyledons</taxon>
        <taxon>Gunneridae</taxon>
        <taxon>Pentapetalae</taxon>
        <taxon>asterids</taxon>
        <taxon>campanulids</taxon>
        <taxon>Asterales</taxon>
        <taxon>Asteraceae</taxon>
        <taxon>Cichorioideae</taxon>
        <taxon>Cichorieae</taxon>
        <taxon>Lactucinae</taxon>
        <taxon>Lactuca</taxon>
    </lineage>
</organism>
<comment type="caution">
    <text evidence="2">The sequence shown here is derived from an EMBL/GenBank/DDBJ whole genome shotgun (WGS) entry which is preliminary data.</text>
</comment>
<protein>
    <recommendedName>
        <fullName evidence="4">Secreted protein</fullName>
    </recommendedName>
</protein>
<accession>A0AAU9MLQ6</accession>
<gene>
    <name evidence="2" type="ORF">LVIROSA_LOCUS13802</name>
</gene>
<evidence type="ECO:0000313" key="2">
    <source>
        <dbReference type="EMBL" id="CAH1426737.1"/>
    </source>
</evidence>
<dbReference type="AlphaFoldDB" id="A0AAU9MLQ6"/>
<dbReference type="Proteomes" id="UP001157418">
    <property type="component" value="Unassembled WGS sequence"/>
</dbReference>
<evidence type="ECO:0000256" key="1">
    <source>
        <dbReference type="SAM" id="SignalP"/>
    </source>
</evidence>
<reference evidence="2 3" key="1">
    <citation type="submission" date="2022-01" db="EMBL/GenBank/DDBJ databases">
        <authorList>
            <person name="Xiong W."/>
            <person name="Schranz E."/>
        </authorList>
    </citation>
    <scope>NUCLEOTIDE SEQUENCE [LARGE SCALE GENOMIC DNA]</scope>
</reference>
<feature type="chain" id="PRO_5043908442" description="Secreted protein" evidence="1">
    <location>
        <begin position="17"/>
        <end position="114"/>
    </location>
</feature>
<sequence length="114" mass="12682">MKLRCVMSLQTTAALAVGGAALWKEGGVWWSRLNDVMRLVLFFGHDRNDDREIIPMVSGFDSNGGSLKVTNRRQPRCQLLLRSLTDAAPFLGFPSVFVIARDKSRSMVLGGRSR</sequence>
<keyword evidence="3" id="KW-1185">Reference proteome</keyword>
<feature type="signal peptide" evidence="1">
    <location>
        <begin position="1"/>
        <end position="16"/>
    </location>
</feature>
<name>A0AAU9MLQ6_9ASTR</name>
<proteinExistence type="predicted"/>
<keyword evidence="1" id="KW-0732">Signal</keyword>